<dbReference type="GO" id="GO:0052734">
    <property type="term" value="F:shikimate 3-dehydrogenase (NAD+) activity"/>
    <property type="evidence" value="ECO:0007669"/>
    <property type="project" value="RHEA"/>
</dbReference>
<dbReference type="GO" id="GO:0050661">
    <property type="term" value="F:NADP binding"/>
    <property type="evidence" value="ECO:0007669"/>
    <property type="project" value="InterPro"/>
</dbReference>
<dbReference type="GO" id="GO:0004764">
    <property type="term" value="F:shikimate 3-dehydrogenase (NADP+) activity"/>
    <property type="evidence" value="ECO:0007669"/>
    <property type="project" value="UniProtKB-UniRule"/>
</dbReference>
<evidence type="ECO:0000313" key="14">
    <source>
        <dbReference type="EMBL" id="GAE87633.1"/>
    </source>
</evidence>
<dbReference type="FunFam" id="3.40.50.720:FF:000086">
    <property type="entry name" value="Quinate/shikimate dehydrogenase"/>
    <property type="match status" value="1"/>
</dbReference>
<feature type="binding site" evidence="10">
    <location>
        <position position="102"/>
    </location>
    <ligand>
        <name>shikimate</name>
        <dbReference type="ChEBI" id="CHEBI:36208"/>
    </ligand>
</feature>
<evidence type="ECO:0000256" key="6">
    <source>
        <dbReference type="ARBA" id="ARBA00049442"/>
    </source>
</evidence>
<dbReference type="PANTHER" id="PTHR21089:SF1">
    <property type="entry name" value="BIFUNCTIONAL 3-DEHYDROQUINATE DEHYDRATASE_SHIKIMATE DEHYDROGENASE, CHLOROPLASTIC"/>
    <property type="match status" value="1"/>
</dbReference>
<feature type="active site" description="Proton acceptor" evidence="10">
    <location>
        <position position="81"/>
    </location>
</feature>
<dbReference type="NCBIfam" id="NF001314">
    <property type="entry name" value="PRK00258.2-2"/>
    <property type="match status" value="1"/>
</dbReference>
<evidence type="ECO:0000256" key="3">
    <source>
        <dbReference type="ARBA" id="ARBA00022857"/>
    </source>
</evidence>
<feature type="domain" description="Quinate/shikimate 5-dehydrogenase/glutamyl-tRNA reductase" evidence="11">
    <location>
        <begin position="132"/>
        <end position="212"/>
    </location>
</feature>
<dbReference type="AlphaFoldDB" id="W4V473"/>
<evidence type="ECO:0000256" key="8">
    <source>
        <dbReference type="ARBA" id="ARBA00052329"/>
    </source>
</evidence>
<evidence type="ECO:0000259" key="11">
    <source>
        <dbReference type="Pfam" id="PF01488"/>
    </source>
</evidence>
<feature type="domain" description="Shikimate dehydrogenase substrate binding N-terminal" evidence="12">
    <location>
        <begin position="22"/>
        <end position="104"/>
    </location>
</feature>
<dbReference type="InterPro" id="IPR046346">
    <property type="entry name" value="Aminoacid_DH-like_N_sf"/>
</dbReference>
<dbReference type="Pfam" id="PF01488">
    <property type="entry name" value="Shikimate_DH"/>
    <property type="match status" value="1"/>
</dbReference>
<feature type="binding site" evidence="10">
    <location>
        <position position="77"/>
    </location>
    <ligand>
        <name>shikimate</name>
        <dbReference type="ChEBI" id="CHEBI:36208"/>
    </ligand>
</feature>
<keyword evidence="4 10" id="KW-0560">Oxidoreductase</keyword>
<dbReference type="CDD" id="cd01065">
    <property type="entry name" value="NAD_bind_Shikimate_DH"/>
    <property type="match status" value="1"/>
</dbReference>
<dbReference type="GO" id="GO:0008652">
    <property type="term" value="P:amino acid biosynthetic process"/>
    <property type="evidence" value="ECO:0007669"/>
    <property type="project" value="UniProtKB-KW"/>
</dbReference>
<comment type="pathway">
    <text evidence="9">Aromatic compound metabolism; 3,4-dihydroxybenzoate biosynthesis; 3-dehydroquinate from D-quinate (NAD(+) route).</text>
</comment>
<name>W4V473_9FIRM</name>
<dbReference type="PANTHER" id="PTHR21089">
    <property type="entry name" value="SHIKIMATE DEHYDROGENASE"/>
    <property type="match status" value="1"/>
</dbReference>
<dbReference type="InterPro" id="IPR006151">
    <property type="entry name" value="Shikm_DH/Glu-tRNA_Rdtase"/>
</dbReference>
<dbReference type="InterPro" id="IPR041121">
    <property type="entry name" value="SDH_C"/>
</dbReference>
<feature type="binding site" evidence="10">
    <location>
        <begin position="166"/>
        <end position="171"/>
    </location>
    <ligand>
        <name>NADP(+)</name>
        <dbReference type="ChEBI" id="CHEBI:58349"/>
    </ligand>
</feature>
<feature type="binding site" evidence="10">
    <location>
        <position position="269"/>
    </location>
    <ligand>
        <name>shikimate</name>
        <dbReference type="ChEBI" id="CHEBI:36208"/>
    </ligand>
</feature>
<dbReference type="Proteomes" id="UP000019109">
    <property type="component" value="Unassembled WGS sequence"/>
</dbReference>
<sequence>MERGKTMDIDVRVTGKTRLLGLVGNPVEHSISPELHNSLSTLLGLDIVYVPLAVRKEDLEAVVKGLKSLDFIGFNVTIPYKRDIMKYLDENSKEAILMGAVNTVKKIEGRLYGYNTDAEGFLRSFREEAGVGFKGKKVVIIGAGGVARAIAVKIAGENAEKISLVNRTPERSIELADVVNENVKEIVQVYNFEDRIFRMAFEESDIIINTTSVGMSPKTRETPIKFTECFNKNQIVYDVIYNPEKTKFLKDAEKMGAKTVNGLGMLFYQGISAYEIWTGVKFTEDKLKDIYDSFKKYLKVKSSK</sequence>
<evidence type="ECO:0000256" key="7">
    <source>
        <dbReference type="ARBA" id="ARBA00051639"/>
    </source>
</evidence>
<proteinExistence type="inferred from homology"/>
<comment type="caution">
    <text evidence="10">Lacks conserved residue(s) required for the propagation of feature annotation.</text>
</comment>
<dbReference type="InterPro" id="IPR011342">
    <property type="entry name" value="Shikimate_DH"/>
</dbReference>
<dbReference type="GO" id="GO:0019632">
    <property type="term" value="P:shikimate metabolic process"/>
    <property type="evidence" value="ECO:0007669"/>
    <property type="project" value="InterPro"/>
</dbReference>
<dbReference type="GO" id="GO:0030266">
    <property type="term" value="F:quinate 3-dehydrogenase (NAD+) activity"/>
    <property type="evidence" value="ECO:0007669"/>
    <property type="project" value="UniProtKB-EC"/>
</dbReference>
<feature type="domain" description="SDH C-terminal" evidence="13">
    <location>
        <begin position="262"/>
        <end position="281"/>
    </location>
</feature>
<keyword evidence="5 10" id="KW-0057">Aromatic amino acid biosynthesis</keyword>
<evidence type="ECO:0000256" key="5">
    <source>
        <dbReference type="ARBA" id="ARBA00023141"/>
    </source>
</evidence>
<evidence type="ECO:0000259" key="13">
    <source>
        <dbReference type="Pfam" id="PF18317"/>
    </source>
</evidence>
<comment type="caution">
    <text evidence="14">The sequence shown here is derived from an EMBL/GenBank/DDBJ whole genome shotgun (WGS) entry which is preliminary data.</text>
</comment>
<feature type="binding site" evidence="10">
    <location>
        <position position="262"/>
    </location>
    <ligand>
        <name>NADP(+)</name>
        <dbReference type="ChEBI" id="CHEBI:58349"/>
    </ligand>
</feature>
<comment type="catalytic activity">
    <reaction evidence="8">
        <text>shikimate + NAD(+) = 3-dehydroshikimate + NADH + H(+)</text>
        <dbReference type="Rhea" id="RHEA:17741"/>
        <dbReference type="ChEBI" id="CHEBI:15378"/>
        <dbReference type="ChEBI" id="CHEBI:16630"/>
        <dbReference type="ChEBI" id="CHEBI:36208"/>
        <dbReference type="ChEBI" id="CHEBI:57540"/>
        <dbReference type="ChEBI" id="CHEBI:57945"/>
    </reaction>
</comment>
<comment type="pathway">
    <text evidence="1 10">Metabolic intermediate biosynthesis; chorismate biosynthesis; chorismate from D-erythrose 4-phosphate and phosphoenolpyruvate: step 4/7.</text>
</comment>
<evidence type="ECO:0000256" key="1">
    <source>
        <dbReference type="ARBA" id="ARBA00004871"/>
    </source>
</evidence>
<evidence type="ECO:0000256" key="2">
    <source>
        <dbReference type="ARBA" id="ARBA00022605"/>
    </source>
</evidence>
<dbReference type="Gene3D" id="3.40.50.720">
    <property type="entry name" value="NAD(P)-binding Rossmann-like Domain"/>
    <property type="match status" value="1"/>
</dbReference>
<reference evidence="14" key="1">
    <citation type="journal article" date="2014" name="Genome Announc.">
        <title>Draft Genome Sequence of Clostridium straminisolvens Strain JCM 21531T, Isolated from a Cellulose-Degrading Bacterial Community.</title>
        <authorList>
            <person name="Yuki M."/>
            <person name="Oshima K."/>
            <person name="Suda W."/>
            <person name="Sakamoto M."/>
            <person name="Kitamura K."/>
            <person name="Iida T."/>
            <person name="Hattori M."/>
            <person name="Ohkuma M."/>
        </authorList>
    </citation>
    <scope>NUCLEOTIDE SEQUENCE [LARGE SCALE GENOMIC DNA]</scope>
    <source>
        <strain evidence="14">JCM 21531</strain>
    </source>
</reference>
<comment type="catalytic activity">
    <reaction evidence="7">
        <text>L-quinate + NAD(+) = 3-dehydroquinate + NADH + H(+)</text>
        <dbReference type="Rhea" id="RHEA:22364"/>
        <dbReference type="ChEBI" id="CHEBI:15378"/>
        <dbReference type="ChEBI" id="CHEBI:29751"/>
        <dbReference type="ChEBI" id="CHEBI:32364"/>
        <dbReference type="ChEBI" id="CHEBI:57540"/>
        <dbReference type="ChEBI" id="CHEBI:57945"/>
        <dbReference type="EC" id="1.1.1.24"/>
    </reaction>
</comment>
<keyword evidence="3 10" id="KW-0521">NADP</keyword>
<dbReference type="InterPro" id="IPR036291">
    <property type="entry name" value="NAD(P)-bd_dom_sf"/>
</dbReference>
<dbReference type="Pfam" id="PF08501">
    <property type="entry name" value="Shikimate_dh_N"/>
    <property type="match status" value="1"/>
</dbReference>
<dbReference type="SUPFAM" id="SSF51735">
    <property type="entry name" value="NAD(P)-binding Rossmann-fold domains"/>
    <property type="match status" value="1"/>
</dbReference>
<dbReference type="GO" id="GO:0009073">
    <property type="term" value="P:aromatic amino acid family biosynthetic process"/>
    <property type="evidence" value="ECO:0007669"/>
    <property type="project" value="UniProtKB-KW"/>
</dbReference>
<comment type="function">
    <text evidence="10">Involved in the biosynthesis of the chorismate, which leads to the biosynthesis of aromatic amino acids. Catalyzes the reversible NADPH linked reduction of 3-dehydroshikimate (DHSA) to yield shikimate (SA).</text>
</comment>
<dbReference type="UniPathway" id="UPA00053">
    <property type="reaction ID" value="UER00087"/>
</dbReference>
<dbReference type="EMBL" id="BAVR01000009">
    <property type="protein sequence ID" value="GAE87633.1"/>
    <property type="molecule type" value="Genomic_DNA"/>
</dbReference>
<keyword evidence="2 10" id="KW-0028">Amino-acid biosynthesis</keyword>
<dbReference type="InterPro" id="IPR013708">
    <property type="entry name" value="Shikimate_DH-bd_N"/>
</dbReference>
<comment type="similarity">
    <text evidence="10">Belongs to the shikimate dehydrogenase family.</text>
</comment>
<dbReference type="NCBIfam" id="TIGR00507">
    <property type="entry name" value="aroE"/>
    <property type="match status" value="1"/>
</dbReference>
<dbReference type="GO" id="GO:0009423">
    <property type="term" value="P:chorismate biosynthetic process"/>
    <property type="evidence" value="ECO:0007669"/>
    <property type="project" value="UniProtKB-UniRule"/>
</dbReference>
<feature type="binding site" evidence="10">
    <location>
        <position position="241"/>
    </location>
    <ligand>
        <name>shikimate</name>
        <dbReference type="ChEBI" id="CHEBI:36208"/>
    </ligand>
</feature>
<dbReference type="InterPro" id="IPR022893">
    <property type="entry name" value="Shikimate_DH_fam"/>
</dbReference>
<dbReference type="Pfam" id="PF18317">
    <property type="entry name" value="SDH_C"/>
    <property type="match status" value="1"/>
</dbReference>
<dbReference type="STRING" id="1294263.JCM21531_1020"/>
<dbReference type="SUPFAM" id="SSF53223">
    <property type="entry name" value="Aminoacid dehydrogenase-like, N-terminal domain"/>
    <property type="match status" value="1"/>
</dbReference>
<evidence type="ECO:0000256" key="10">
    <source>
        <dbReference type="HAMAP-Rule" id="MF_00222"/>
    </source>
</evidence>
<gene>
    <name evidence="10" type="primary">aroE</name>
    <name evidence="14" type="ORF">JCM21531_1020</name>
</gene>
<keyword evidence="15" id="KW-1185">Reference proteome</keyword>
<protein>
    <recommendedName>
        <fullName evidence="10">Shikimate dehydrogenase (NADP(+))</fullName>
        <shortName evidence="10">SDH</shortName>
        <ecNumber evidence="10">1.1.1.25</ecNumber>
    </recommendedName>
</protein>
<feature type="binding site" evidence="10">
    <location>
        <position position="239"/>
    </location>
    <ligand>
        <name>NADP(+)</name>
        <dbReference type="ChEBI" id="CHEBI:58349"/>
    </ligand>
</feature>
<dbReference type="HAMAP" id="MF_00222">
    <property type="entry name" value="Shikimate_DH_AroE"/>
    <property type="match status" value="1"/>
</dbReference>
<evidence type="ECO:0000256" key="4">
    <source>
        <dbReference type="ARBA" id="ARBA00023002"/>
    </source>
</evidence>
<accession>W4V473</accession>
<comment type="catalytic activity">
    <reaction evidence="6 10">
        <text>shikimate + NADP(+) = 3-dehydroshikimate + NADPH + H(+)</text>
        <dbReference type="Rhea" id="RHEA:17737"/>
        <dbReference type="ChEBI" id="CHEBI:15378"/>
        <dbReference type="ChEBI" id="CHEBI:16630"/>
        <dbReference type="ChEBI" id="CHEBI:36208"/>
        <dbReference type="ChEBI" id="CHEBI:57783"/>
        <dbReference type="ChEBI" id="CHEBI:58349"/>
        <dbReference type="EC" id="1.1.1.25"/>
    </reaction>
</comment>
<feature type="binding site" evidence="10">
    <location>
        <begin position="142"/>
        <end position="146"/>
    </location>
    <ligand>
        <name>NADP(+)</name>
        <dbReference type="ChEBI" id="CHEBI:58349"/>
    </ligand>
</feature>
<organism evidence="14 15">
    <name type="scientific">Acetivibrio straminisolvens JCM 21531</name>
    <dbReference type="NCBI Taxonomy" id="1294263"/>
    <lineage>
        <taxon>Bacteria</taxon>
        <taxon>Bacillati</taxon>
        <taxon>Bacillota</taxon>
        <taxon>Clostridia</taxon>
        <taxon>Eubacteriales</taxon>
        <taxon>Oscillospiraceae</taxon>
        <taxon>Acetivibrio</taxon>
    </lineage>
</organism>
<evidence type="ECO:0000256" key="9">
    <source>
        <dbReference type="ARBA" id="ARBA00060613"/>
    </source>
</evidence>
<dbReference type="Gene3D" id="3.40.50.10860">
    <property type="entry name" value="Leucine Dehydrogenase, chain A, domain 1"/>
    <property type="match status" value="1"/>
</dbReference>
<evidence type="ECO:0000313" key="15">
    <source>
        <dbReference type="Proteomes" id="UP000019109"/>
    </source>
</evidence>
<comment type="subunit">
    <text evidence="10">Homodimer.</text>
</comment>
<feature type="binding site" evidence="10">
    <location>
        <position position="117"/>
    </location>
    <ligand>
        <name>shikimate</name>
        <dbReference type="ChEBI" id="CHEBI:36208"/>
    </ligand>
</feature>
<feature type="binding site" evidence="10">
    <location>
        <begin position="30"/>
        <end position="32"/>
    </location>
    <ligand>
        <name>shikimate</name>
        <dbReference type="ChEBI" id="CHEBI:36208"/>
    </ligand>
</feature>
<dbReference type="NCBIfam" id="NF001319">
    <property type="entry name" value="PRK00258.3-3"/>
    <property type="match status" value="1"/>
</dbReference>
<dbReference type="EC" id="1.1.1.25" evidence="10"/>
<evidence type="ECO:0000259" key="12">
    <source>
        <dbReference type="Pfam" id="PF08501"/>
    </source>
</evidence>